<keyword evidence="1" id="KW-1133">Transmembrane helix</keyword>
<proteinExistence type="predicted"/>
<name>C6CLU9_DICC1</name>
<evidence type="ECO:0000313" key="3">
    <source>
        <dbReference type="Proteomes" id="UP000002735"/>
    </source>
</evidence>
<keyword evidence="1" id="KW-0472">Membrane</keyword>
<sequence length="79" mass="8109">MESGLCINKAFYSMVTIVIPVILQVAGALAFLPGPSMSLALSGQRAALFNTPAGCSATRIILGIVTFMIGLVAKPVDIG</sequence>
<reference evidence="2 3" key="1">
    <citation type="submission" date="2009-06" db="EMBL/GenBank/DDBJ databases">
        <title>Complete sequence of Dickeya zeae Ech1591.</title>
        <authorList>
            <consortium name="US DOE Joint Genome Institute"/>
            <person name="Lucas S."/>
            <person name="Copeland A."/>
            <person name="Lapidus A."/>
            <person name="Glavina del Rio T."/>
            <person name="Tice H."/>
            <person name="Bruce D."/>
            <person name="Goodwin L."/>
            <person name="Pitluck S."/>
            <person name="Chertkov O."/>
            <person name="Brettin T."/>
            <person name="Detter J.C."/>
            <person name="Han C."/>
            <person name="Larimer F."/>
            <person name="Land M."/>
            <person name="Hauser L."/>
            <person name="Kyrpides N."/>
            <person name="Ovchinnikova G."/>
            <person name="Balakrishnan V."/>
            <person name="Glasner J."/>
            <person name="Perna N.T."/>
        </authorList>
    </citation>
    <scope>NUCLEOTIDE SEQUENCE [LARGE SCALE GENOMIC DNA]</scope>
    <source>
        <strain evidence="2 3">Ech1591</strain>
    </source>
</reference>
<evidence type="ECO:0000313" key="2">
    <source>
        <dbReference type="EMBL" id="ACT05734.1"/>
    </source>
</evidence>
<evidence type="ECO:0000256" key="1">
    <source>
        <dbReference type="SAM" id="Phobius"/>
    </source>
</evidence>
<dbReference type="AlphaFoldDB" id="C6CLU9"/>
<keyword evidence="1" id="KW-0812">Transmembrane</keyword>
<organism evidence="2 3">
    <name type="scientific">Dickeya chrysanthemi (strain Ech1591)</name>
    <name type="common">Dickeya zeae (strain Ech1591)</name>
    <dbReference type="NCBI Taxonomy" id="561229"/>
    <lineage>
        <taxon>Bacteria</taxon>
        <taxon>Pseudomonadati</taxon>
        <taxon>Pseudomonadota</taxon>
        <taxon>Gammaproteobacteria</taxon>
        <taxon>Enterobacterales</taxon>
        <taxon>Pectobacteriaceae</taxon>
        <taxon>Dickeya</taxon>
    </lineage>
</organism>
<dbReference type="Proteomes" id="UP000002735">
    <property type="component" value="Chromosome"/>
</dbReference>
<feature type="transmembrane region" description="Helical" evidence="1">
    <location>
        <begin position="12"/>
        <end position="31"/>
    </location>
</feature>
<gene>
    <name evidence="2" type="ordered locus">Dd1591_0855</name>
</gene>
<dbReference type="EMBL" id="CP001655">
    <property type="protein sequence ID" value="ACT05734.1"/>
    <property type="molecule type" value="Genomic_DNA"/>
</dbReference>
<dbReference type="HOGENOM" id="CLU_2600438_0_0_6"/>
<dbReference type="STRING" id="561229.Dd1591_0855"/>
<feature type="transmembrane region" description="Helical" evidence="1">
    <location>
        <begin position="51"/>
        <end position="73"/>
    </location>
</feature>
<protein>
    <submittedName>
        <fullName evidence="2">Uncharacterized protein</fullName>
    </submittedName>
</protein>
<accession>C6CLU9</accession>
<dbReference type="KEGG" id="dze:Dd1591_0855"/>